<dbReference type="AlphaFoldDB" id="M1DZC2"/>
<dbReference type="EnsemblPlants" id="PGSC0003DMT400096835">
    <property type="protein sequence ID" value="PGSC0003DMT400096835"/>
    <property type="gene ID" value="PGSC0003DMG400046406"/>
</dbReference>
<reference evidence="3" key="1">
    <citation type="journal article" date="2011" name="Nature">
        <title>Genome sequence and analysis of the tuber crop potato.</title>
        <authorList>
            <consortium name="The Potato Genome Sequencing Consortium"/>
        </authorList>
    </citation>
    <scope>NUCLEOTIDE SEQUENCE [LARGE SCALE GENOMIC DNA]</scope>
    <source>
        <strain evidence="3">cv. DM1-3 516 R44</strain>
    </source>
</reference>
<name>M1DZC2_SOLTU</name>
<reference evidence="2" key="2">
    <citation type="submission" date="2015-06" db="UniProtKB">
        <authorList>
            <consortium name="EnsemblPlants"/>
        </authorList>
    </citation>
    <scope>IDENTIFICATION</scope>
    <source>
        <strain evidence="2">DM1-3 516 R44</strain>
    </source>
</reference>
<proteinExistence type="predicted"/>
<dbReference type="InParanoid" id="M1DZC2"/>
<feature type="compositionally biased region" description="Basic and acidic residues" evidence="1">
    <location>
        <begin position="51"/>
        <end position="67"/>
    </location>
</feature>
<evidence type="ECO:0000313" key="2">
    <source>
        <dbReference type="EnsemblPlants" id="PGSC0003DMT400096835"/>
    </source>
</evidence>
<dbReference type="Proteomes" id="UP000011115">
    <property type="component" value="Unassembled WGS sequence"/>
</dbReference>
<dbReference type="Gramene" id="PGSC0003DMT400096835">
    <property type="protein sequence ID" value="PGSC0003DMT400096835"/>
    <property type="gene ID" value="PGSC0003DMG400046406"/>
</dbReference>
<keyword evidence="3" id="KW-1185">Reference proteome</keyword>
<sequence>MVNSAVHISLTDTSMAGSSGVNIAVTLGTDAQVQRIWIEEQRKFTNRQKGTKQDEEVKMGEPEDRQENLAFRRVAHQTA</sequence>
<feature type="region of interest" description="Disordered" evidence="1">
    <location>
        <begin position="45"/>
        <end position="79"/>
    </location>
</feature>
<protein>
    <submittedName>
        <fullName evidence="2">Uncharacterized protein</fullName>
    </submittedName>
</protein>
<organism evidence="2 3">
    <name type="scientific">Solanum tuberosum</name>
    <name type="common">Potato</name>
    <dbReference type="NCBI Taxonomy" id="4113"/>
    <lineage>
        <taxon>Eukaryota</taxon>
        <taxon>Viridiplantae</taxon>
        <taxon>Streptophyta</taxon>
        <taxon>Embryophyta</taxon>
        <taxon>Tracheophyta</taxon>
        <taxon>Spermatophyta</taxon>
        <taxon>Magnoliopsida</taxon>
        <taxon>eudicotyledons</taxon>
        <taxon>Gunneridae</taxon>
        <taxon>Pentapetalae</taxon>
        <taxon>asterids</taxon>
        <taxon>lamiids</taxon>
        <taxon>Solanales</taxon>
        <taxon>Solanaceae</taxon>
        <taxon>Solanoideae</taxon>
        <taxon>Solaneae</taxon>
        <taxon>Solanum</taxon>
    </lineage>
</organism>
<dbReference type="PaxDb" id="4113-PGSC0003DMT400096835"/>
<accession>M1DZC2</accession>
<dbReference type="HOGENOM" id="CLU_197074_0_0_1"/>
<evidence type="ECO:0000313" key="3">
    <source>
        <dbReference type="Proteomes" id="UP000011115"/>
    </source>
</evidence>
<evidence type="ECO:0000256" key="1">
    <source>
        <dbReference type="SAM" id="MobiDB-lite"/>
    </source>
</evidence>